<reference evidence="4" key="1">
    <citation type="submission" date="2020-10" db="EMBL/GenBank/DDBJ databases">
        <authorList>
            <person name="Gilroy R."/>
        </authorList>
    </citation>
    <scope>NUCLEOTIDE SEQUENCE</scope>
    <source>
        <strain evidence="4">USAMLcec3-3695</strain>
    </source>
</reference>
<dbReference type="Pfam" id="PF07508">
    <property type="entry name" value="Recombinase"/>
    <property type="match status" value="1"/>
</dbReference>
<dbReference type="PROSITE" id="PS51737">
    <property type="entry name" value="RECOMBINASE_DNA_BIND"/>
    <property type="match status" value="1"/>
</dbReference>
<dbReference type="PANTHER" id="PTHR30461:SF23">
    <property type="entry name" value="DNA RECOMBINASE-RELATED"/>
    <property type="match status" value="1"/>
</dbReference>
<name>A0A9D1SDK1_9FIRM</name>
<dbReference type="Gene3D" id="3.90.1750.20">
    <property type="entry name" value="Putative Large Serine Recombinase, Chain B, Domain 2"/>
    <property type="match status" value="1"/>
</dbReference>
<dbReference type="Pfam" id="PF13408">
    <property type="entry name" value="Zn_ribbon_recom"/>
    <property type="match status" value="1"/>
</dbReference>
<feature type="domain" description="Resolvase/invertase-type recombinase catalytic" evidence="2">
    <location>
        <begin position="7"/>
        <end position="160"/>
    </location>
</feature>
<dbReference type="Pfam" id="PF00239">
    <property type="entry name" value="Resolvase"/>
    <property type="match status" value="1"/>
</dbReference>
<dbReference type="PANTHER" id="PTHR30461">
    <property type="entry name" value="DNA-INVERTASE FROM LAMBDOID PROPHAGE"/>
    <property type="match status" value="1"/>
</dbReference>
<dbReference type="EMBL" id="DVNB01000021">
    <property type="protein sequence ID" value="HIU56479.1"/>
    <property type="molecule type" value="Genomic_DNA"/>
</dbReference>
<evidence type="ECO:0000259" key="2">
    <source>
        <dbReference type="PROSITE" id="PS51736"/>
    </source>
</evidence>
<dbReference type="InterPro" id="IPR006119">
    <property type="entry name" value="Resolv_N"/>
</dbReference>
<feature type="coiled-coil region" evidence="1">
    <location>
        <begin position="406"/>
        <end position="475"/>
    </location>
</feature>
<organism evidence="4 5">
    <name type="scientific">Candidatus Ornithomonoglobus merdipullorum</name>
    <dbReference type="NCBI Taxonomy" id="2840895"/>
    <lineage>
        <taxon>Bacteria</taxon>
        <taxon>Bacillati</taxon>
        <taxon>Bacillota</taxon>
        <taxon>Clostridia</taxon>
        <taxon>Candidatus Ornithomonoglobus</taxon>
    </lineage>
</organism>
<dbReference type="PROSITE" id="PS51736">
    <property type="entry name" value="RECOMBINASES_3"/>
    <property type="match status" value="1"/>
</dbReference>
<dbReference type="GO" id="GO:0000150">
    <property type="term" value="F:DNA strand exchange activity"/>
    <property type="evidence" value="ECO:0007669"/>
    <property type="project" value="InterPro"/>
</dbReference>
<evidence type="ECO:0000313" key="4">
    <source>
        <dbReference type="EMBL" id="HIU56479.1"/>
    </source>
</evidence>
<reference evidence="4" key="2">
    <citation type="journal article" date="2021" name="PeerJ">
        <title>Extensive microbial diversity within the chicken gut microbiome revealed by metagenomics and culture.</title>
        <authorList>
            <person name="Gilroy R."/>
            <person name="Ravi A."/>
            <person name="Getino M."/>
            <person name="Pursley I."/>
            <person name="Horton D.L."/>
            <person name="Alikhan N.F."/>
            <person name="Baker D."/>
            <person name="Gharbi K."/>
            <person name="Hall N."/>
            <person name="Watson M."/>
            <person name="Adriaenssens E.M."/>
            <person name="Foster-Nyarko E."/>
            <person name="Jarju S."/>
            <person name="Secka A."/>
            <person name="Antonio M."/>
            <person name="Oren A."/>
            <person name="Chaudhuri R.R."/>
            <person name="La Ragione R."/>
            <person name="Hildebrand F."/>
            <person name="Pallen M.J."/>
        </authorList>
    </citation>
    <scope>NUCLEOTIDE SEQUENCE</scope>
    <source>
        <strain evidence="4">USAMLcec3-3695</strain>
    </source>
</reference>
<feature type="domain" description="Recombinase" evidence="3">
    <location>
        <begin position="168"/>
        <end position="312"/>
    </location>
</feature>
<dbReference type="InterPro" id="IPR050639">
    <property type="entry name" value="SSR_resolvase"/>
</dbReference>
<sequence>MAEKKYKAAVYLRLSKEDGDKEESYSISNQSDLALDYIGRHDDIELAAELADDGYTGSNFNRPAFRELIDKISAGEVDCVIVKDLSRFARDYIGTGYYLEKLFPSLGVRFISINDNIDSIEDNSSNARLVMAFKNVLNDSYIHDISVKIRSQFEIKRKKGEFIGAFAVFGYRKSPEDKHKLCIDEEAAKVVRYIFDQRMRGISASAIADQLNLSDVPSPAEYKKLCGSNFAANLQKYPKSKWTAKAVIRILTNEVYTGTLIQGKSTIVNYKVKKVIQKDRSEWSIIKNAHEPIIDLEQFEAVQEILKRDTRACPGRKEPYLFSGFLVCADCGASMVRRTCIYNKKRYAYYMCSTNKERLGCSSHRASEKALNTAVIEAVNAYCQNAAELSDRLARIPTELIKERDIERIENVIGDKYREISDLERTISVVNKRCADELETKEECDDICADIRSQIRGLEKDIERLREEKAQSADEYKKNTQWLRIFAEQGTVKKLDRVMLAHLIDKICIYEDKRISIKFRYRDKYEQLLTLVGQPDNTGGEQSGPQK</sequence>
<dbReference type="GO" id="GO:0003677">
    <property type="term" value="F:DNA binding"/>
    <property type="evidence" value="ECO:0007669"/>
    <property type="project" value="InterPro"/>
</dbReference>
<dbReference type="Gene3D" id="3.40.50.1390">
    <property type="entry name" value="Resolvase, N-terminal catalytic domain"/>
    <property type="match status" value="1"/>
</dbReference>
<evidence type="ECO:0000313" key="5">
    <source>
        <dbReference type="Proteomes" id="UP000824109"/>
    </source>
</evidence>
<dbReference type="SUPFAM" id="SSF53041">
    <property type="entry name" value="Resolvase-like"/>
    <property type="match status" value="1"/>
</dbReference>
<dbReference type="InterPro" id="IPR036162">
    <property type="entry name" value="Resolvase-like_N_sf"/>
</dbReference>
<accession>A0A9D1SDK1</accession>
<dbReference type="InterPro" id="IPR011109">
    <property type="entry name" value="DNA_bind_recombinase_dom"/>
</dbReference>
<dbReference type="Proteomes" id="UP000824109">
    <property type="component" value="Unassembled WGS sequence"/>
</dbReference>
<gene>
    <name evidence="4" type="ORF">IAA61_01535</name>
</gene>
<protein>
    <submittedName>
        <fullName evidence="4">Recombinase family protein</fullName>
    </submittedName>
</protein>
<keyword evidence="1" id="KW-0175">Coiled coil</keyword>
<dbReference type="InterPro" id="IPR038109">
    <property type="entry name" value="DNA_bind_recomb_sf"/>
</dbReference>
<proteinExistence type="predicted"/>
<evidence type="ECO:0000259" key="3">
    <source>
        <dbReference type="PROSITE" id="PS51737"/>
    </source>
</evidence>
<dbReference type="SMART" id="SM00857">
    <property type="entry name" value="Resolvase"/>
    <property type="match status" value="1"/>
</dbReference>
<dbReference type="InterPro" id="IPR025827">
    <property type="entry name" value="Zn_ribbon_recom_dom"/>
</dbReference>
<dbReference type="AlphaFoldDB" id="A0A9D1SDK1"/>
<evidence type="ECO:0000256" key="1">
    <source>
        <dbReference type="SAM" id="Coils"/>
    </source>
</evidence>
<comment type="caution">
    <text evidence="4">The sequence shown here is derived from an EMBL/GenBank/DDBJ whole genome shotgun (WGS) entry which is preliminary data.</text>
</comment>